<dbReference type="Proteomes" id="UP000499080">
    <property type="component" value="Unassembled WGS sequence"/>
</dbReference>
<gene>
    <name evidence="2" type="ORF">AVEN_190274_1</name>
</gene>
<sequence>MPAQFSPSSSDRRSHLRGPSQNSPRVASKLDNLCSKSALKPIIGDSRDDDVHGGGGGHGGGDVRDGDDVRDGGGHYGDHGDGGDRDDDHGDGDGEPLQS</sequence>
<evidence type="ECO:0000313" key="2">
    <source>
        <dbReference type="EMBL" id="GBM81564.1"/>
    </source>
</evidence>
<feature type="compositionally biased region" description="Basic and acidic residues" evidence="1">
    <location>
        <begin position="61"/>
        <end position="92"/>
    </location>
</feature>
<comment type="caution">
    <text evidence="2">The sequence shown here is derived from an EMBL/GenBank/DDBJ whole genome shotgun (WGS) entry which is preliminary data.</text>
</comment>
<proteinExistence type="predicted"/>
<feature type="region of interest" description="Disordered" evidence="1">
    <location>
        <begin position="1"/>
        <end position="99"/>
    </location>
</feature>
<organism evidence="2 3">
    <name type="scientific">Araneus ventricosus</name>
    <name type="common">Orbweaver spider</name>
    <name type="synonym">Epeira ventricosa</name>
    <dbReference type="NCBI Taxonomy" id="182803"/>
    <lineage>
        <taxon>Eukaryota</taxon>
        <taxon>Metazoa</taxon>
        <taxon>Ecdysozoa</taxon>
        <taxon>Arthropoda</taxon>
        <taxon>Chelicerata</taxon>
        <taxon>Arachnida</taxon>
        <taxon>Araneae</taxon>
        <taxon>Araneomorphae</taxon>
        <taxon>Entelegynae</taxon>
        <taxon>Araneoidea</taxon>
        <taxon>Araneidae</taxon>
        <taxon>Araneus</taxon>
    </lineage>
</organism>
<name>A0A4Y2IVG0_ARAVE</name>
<accession>A0A4Y2IVG0</accession>
<evidence type="ECO:0000256" key="1">
    <source>
        <dbReference type="SAM" id="MobiDB-lite"/>
    </source>
</evidence>
<dbReference type="EMBL" id="BGPR01002954">
    <property type="protein sequence ID" value="GBM81564.1"/>
    <property type="molecule type" value="Genomic_DNA"/>
</dbReference>
<reference evidence="2 3" key="1">
    <citation type="journal article" date="2019" name="Sci. Rep.">
        <title>Orb-weaving spider Araneus ventricosus genome elucidates the spidroin gene catalogue.</title>
        <authorList>
            <person name="Kono N."/>
            <person name="Nakamura H."/>
            <person name="Ohtoshi R."/>
            <person name="Moran D.A.P."/>
            <person name="Shinohara A."/>
            <person name="Yoshida Y."/>
            <person name="Fujiwara M."/>
            <person name="Mori M."/>
            <person name="Tomita M."/>
            <person name="Arakawa K."/>
        </authorList>
    </citation>
    <scope>NUCLEOTIDE SEQUENCE [LARGE SCALE GENOMIC DNA]</scope>
</reference>
<dbReference type="AlphaFoldDB" id="A0A4Y2IVG0"/>
<evidence type="ECO:0000313" key="3">
    <source>
        <dbReference type="Proteomes" id="UP000499080"/>
    </source>
</evidence>
<keyword evidence="3" id="KW-1185">Reference proteome</keyword>
<protein>
    <submittedName>
        <fullName evidence="2">Uncharacterized protein</fullName>
    </submittedName>
</protein>